<dbReference type="GO" id="GO:0016787">
    <property type="term" value="F:hydrolase activity"/>
    <property type="evidence" value="ECO:0007669"/>
    <property type="project" value="UniProtKB-KW"/>
</dbReference>
<comment type="similarity">
    <text evidence="3">Belongs to the Nudix hydrolase family.</text>
</comment>
<feature type="domain" description="Nudix hydrolase" evidence="4">
    <location>
        <begin position="4"/>
        <end position="143"/>
    </location>
</feature>
<dbReference type="PROSITE" id="PS51462">
    <property type="entry name" value="NUDIX"/>
    <property type="match status" value="1"/>
</dbReference>
<evidence type="ECO:0000256" key="2">
    <source>
        <dbReference type="ARBA" id="ARBA00022801"/>
    </source>
</evidence>
<evidence type="ECO:0000256" key="1">
    <source>
        <dbReference type="ARBA" id="ARBA00001946"/>
    </source>
</evidence>
<dbReference type="InterPro" id="IPR015797">
    <property type="entry name" value="NUDIX_hydrolase-like_dom_sf"/>
</dbReference>
<dbReference type="PROSITE" id="PS00893">
    <property type="entry name" value="NUDIX_BOX"/>
    <property type="match status" value="1"/>
</dbReference>
<organism evidence="5 6">
    <name type="scientific">Tritonibacter aquimaris</name>
    <dbReference type="NCBI Taxonomy" id="2663379"/>
    <lineage>
        <taxon>Bacteria</taxon>
        <taxon>Pseudomonadati</taxon>
        <taxon>Pseudomonadota</taxon>
        <taxon>Alphaproteobacteria</taxon>
        <taxon>Rhodobacterales</taxon>
        <taxon>Paracoccaceae</taxon>
        <taxon>Tritonibacter</taxon>
    </lineage>
</organism>
<proteinExistence type="inferred from homology"/>
<evidence type="ECO:0000256" key="3">
    <source>
        <dbReference type="RuleBase" id="RU003476"/>
    </source>
</evidence>
<evidence type="ECO:0000313" key="5">
    <source>
        <dbReference type="EMBL" id="MQY42382.1"/>
    </source>
</evidence>
<dbReference type="EMBL" id="WIXK01000003">
    <property type="protein sequence ID" value="MQY42382.1"/>
    <property type="molecule type" value="Genomic_DNA"/>
</dbReference>
<dbReference type="PANTHER" id="PTHR43736">
    <property type="entry name" value="ADP-RIBOSE PYROPHOSPHATASE"/>
    <property type="match status" value="1"/>
</dbReference>
<sequence>MIQPTRPVLGAIAVVCEERDGAPHVILVQRAKDPNRGYWGFPGGHVELGETLSDAAVRELCEETGVVAAPIETLRLLDVIDRNSDQTIGSHYVLGVIICRFISGEVVAQDDAADARWFSVEELQKSTLPLLAQVAEVAEEAALKLVQPRVD</sequence>
<evidence type="ECO:0000259" key="4">
    <source>
        <dbReference type="PROSITE" id="PS51462"/>
    </source>
</evidence>
<gene>
    <name evidence="5" type="ORF">GG681_06985</name>
</gene>
<dbReference type="CDD" id="cd04673">
    <property type="entry name" value="NUDIX_ADPRase"/>
    <property type="match status" value="1"/>
</dbReference>
<name>A0A844AWT0_9RHOB</name>
<dbReference type="AlphaFoldDB" id="A0A844AWT0"/>
<dbReference type="Gene3D" id="3.90.79.10">
    <property type="entry name" value="Nucleoside Triphosphate Pyrophosphohydrolase"/>
    <property type="match status" value="1"/>
</dbReference>
<dbReference type="RefSeq" id="WP_153546489.1">
    <property type="nucleotide sequence ID" value="NZ_WIXK01000003.1"/>
</dbReference>
<evidence type="ECO:0000313" key="6">
    <source>
        <dbReference type="Proteomes" id="UP000436694"/>
    </source>
</evidence>
<dbReference type="Proteomes" id="UP000436694">
    <property type="component" value="Unassembled WGS sequence"/>
</dbReference>
<protein>
    <submittedName>
        <fullName evidence="5">NUDIX domain-containing protein</fullName>
    </submittedName>
</protein>
<dbReference type="SUPFAM" id="SSF55811">
    <property type="entry name" value="Nudix"/>
    <property type="match status" value="1"/>
</dbReference>
<accession>A0A844AWT0</accession>
<dbReference type="InterPro" id="IPR020476">
    <property type="entry name" value="Nudix_hydrolase"/>
</dbReference>
<reference evidence="5 6" key="1">
    <citation type="submission" date="2019-10" db="EMBL/GenBank/DDBJ databases">
        <title>Epibacterium sp. nov., isolated from seawater.</title>
        <authorList>
            <person name="Zhang X."/>
            <person name="Li N."/>
        </authorList>
    </citation>
    <scope>NUCLEOTIDE SEQUENCE [LARGE SCALE GENOMIC DNA]</scope>
    <source>
        <strain evidence="5 6">SM1969</strain>
    </source>
</reference>
<dbReference type="Pfam" id="PF00293">
    <property type="entry name" value="NUDIX"/>
    <property type="match status" value="1"/>
</dbReference>
<dbReference type="PRINTS" id="PR00502">
    <property type="entry name" value="NUDIXFAMILY"/>
</dbReference>
<dbReference type="InterPro" id="IPR000086">
    <property type="entry name" value="NUDIX_hydrolase_dom"/>
</dbReference>
<comment type="caution">
    <text evidence="5">The sequence shown here is derived from an EMBL/GenBank/DDBJ whole genome shotgun (WGS) entry which is preliminary data.</text>
</comment>
<dbReference type="InterPro" id="IPR020084">
    <property type="entry name" value="NUDIX_hydrolase_CS"/>
</dbReference>
<keyword evidence="6" id="KW-1185">Reference proteome</keyword>
<keyword evidence="2 3" id="KW-0378">Hydrolase</keyword>
<dbReference type="PANTHER" id="PTHR43736:SF1">
    <property type="entry name" value="DIHYDRONEOPTERIN TRIPHOSPHATE DIPHOSPHATASE"/>
    <property type="match status" value="1"/>
</dbReference>
<comment type="cofactor">
    <cofactor evidence="1">
        <name>Mg(2+)</name>
        <dbReference type="ChEBI" id="CHEBI:18420"/>
    </cofactor>
</comment>